<comment type="caution">
    <text evidence="2">The sequence shown here is derived from an EMBL/GenBank/DDBJ whole genome shotgun (WGS) entry which is preliminary data.</text>
</comment>
<dbReference type="EMBL" id="VXIV02002890">
    <property type="protein sequence ID" value="KAF6022157.1"/>
    <property type="molecule type" value="Genomic_DNA"/>
</dbReference>
<dbReference type="Proteomes" id="UP000593567">
    <property type="component" value="Unassembled WGS sequence"/>
</dbReference>
<organism evidence="2 3">
    <name type="scientific">Bugula neritina</name>
    <name type="common">Brown bryozoan</name>
    <name type="synonym">Sertularia neritina</name>
    <dbReference type="NCBI Taxonomy" id="10212"/>
    <lineage>
        <taxon>Eukaryota</taxon>
        <taxon>Metazoa</taxon>
        <taxon>Spiralia</taxon>
        <taxon>Lophotrochozoa</taxon>
        <taxon>Bryozoa</taxon>
        <taxon>Gymnolaemata</taxon>
        <taxon>Cheilostomatida</taxon>
        <taxon>Flustrina</taxon>
        <taxon>Buguloidea</taxon>
        <taxon>Bugulidae</taxon>
        <taxon>Bugula</taxon>
    </lineage>
</organism>
<keyword evidence="3" id="KW-1185">Reference proteome</keyword>
<sequence length="166" mass="19083">MYLNTDTVRGRLVFNTTSELNRQKRLALLQKTLEEQTRQLKERNRKENEGQVRQWQQQHKCQHAPLSRPHTTLSVRHTTEMSIYLPRADVHAYSQTICEDFQSIYEVATTNVLQATEVASPRRLHPTKLTALKSPKSSPKKISKSGKSSQPLSVAEKSGRPLTAYW</sequence>
<reference evidence="2" key="1">
    <citation type="submission" date="2020-06" db="EMBL/GenBank/DDBJ databases">
        <title>Draft genome of Bugula neritina, a colonial animal packing powerful symbionts and potential medicines.</title>
        <authorList>
            <person name="Rayko M."/>
        </authorList>
    </citation>
    <scope>NUCLEOTIDE SEQUENCE [LARGE SCALE GENOMIC DNA]</scope>
    <source>
        <strain evidence="2">Kwan_BN1</strain>
    </source>
</reference>
<dbReference type="AlphaFoldDB" id="A0A7J7J890"/>
<gene>
    <name evidence="2" type="ORF">EB796_019540</name>
</gene>
<accession>A0A7J7J890</accession>
<evidence type="ECO:0000313" key="2">
    <source>
        <dbReference type="EMBL" id="KAF6022157.1"/>
    </source>
</evidence>
<evidence type="ECO:0000313" key="3">
    <source>
        <dbReference type="Proteomes" id="UP000593567"/>
    </source>
</evidence>
<feature type="region of interest" description="Disordered" evidence="1">
    <location>
        <begin position="124"/>
        <end position="166"/>
    </location>
</feature>
<feature type="region of interest" description="Disordered" evidence="1">
    <location>
        <begin position="39"/>
        <end position="64"/>
    </location>
</feature>
<name>A0A7J7J890_BUGNE</name>
<feature type="compositionally biased region" description="Basic and acidic residues" evidence="1">
    <location>
        <begin position="39"/>
        <end position="50"/>
    </location>
</feature>
<protein>
    <submittedName>
        <fullName evidence="2">Uncharacterized protein</fullName>
    </submittedName>
</protein>
<evidence type="ECO:0000256" key="1">
    <source>
        <dbReference type="SAM" id="MobiDB-lite"/>
    </source>
</evidence>
<proteinExistence type="predicted"/>